<evidence type="ECO:0000256" key="7">
    <source>
        <dbReference type="ARBA" id="ARBA00024867"/>
    </source>
</evidence>
<dbReference type="Gene3D" id="6.10.250.690">
    <property type="match status" value="1"/>
</dbReference>
<dbReference type="PROSITE" id="PS51755">
    <property type="entry name" value="OMPR_PHOB"/>
    <property type="match status" value="1"/>
</dbReference>
<dbReference type="InterPro" id="IPR039420">
    <property type="entry name" value="WalR-like"/>
</dbReference>
<dbReference type="InterPro" id="IPR036388">
    <property type="entry name" value="WH-like_DNA-bd_sf"/>
</dbReference>
<keyword evidence="3" id="KW-0902">Two-component regulatory system</keyword>
<evidence type="ECO:0000256" key="5">
    <source>
        <dbReference type="ARBA" id="ARBA00023125"/>
    </source>
</evidence>
<evidence type="ECO:0000256" key="4">
    <source>
        <dbReference type="ARBA" id="ARBA00023015"/>
    </source>
</evidence>
<protein>
    <recommendedName>
        <fullName evidence="1">Stage 0 sporulation protein A homolog</fullName>
    </recommendedName>
</protein>
<dbReference type="Gene3D" id="1.10.10.10">
    <property type="entry name" value="Winged helix-like DNA-binding domain superfamily/Winged helix DNA-binding domain"/>
    <property type="match status" value="1"/>
</dbReference>
<reference evidence="12 13" key="1">
    <citation type="submission" date="2016-01" db="EMBL/GenBank/DDBJ databases">
        <title>Genome sequence of Clostridium neopropionicum X4, DSM-3847.</title>
        <authorList>
            <person name="Poehlein A."/>
            <person name="Beck M.H."/>
            <person name="Bengelsdorf F.R."/>
            <person name="Daniel R."/>
            <person name="Duerre P."/>
        </authorList>
    </citation>
    <scope>NUCLEOTIDE SEQUENCE [LARGE SCALE GENOMIC DNA]</scope>
    <source>
        <strain evidence="12 13">DSM-3847</strain>
    </source>
</reference>
<gene>
    <name evidence="12" type="primary">yycF_3</name>
    <name evidence="12" type="ORF">CLNEO_24970</name>
</gene>
<dbReference type="Proteomes" id="UP000070539">
    <property type="component" value="Unassembled WGS sequence"/>
</dbReference>
<evidence type="ECO:0000259" key="11">
    <source>
        <dbReference type="PROSITE" id="PS51755"/>
    </source>
</evidence>
<dbReference type="InterPro" id="IPR001867">
    <property type="entry name" value="OmpR/PhoB-type_DNA-bd"/>
</dbReference>
<feature type="domain" description="Response regulatory" evidence="10">
    <location>
        <begin position="5"/>
        <end position="118"/>
    </location>
</feature>
<feature type="DNA-binding region" description="OmpR/PhoB-type" evidence="9">
    <location>
        <begin position="126"/>
        <end position="225"/>
    </location>
</feature>
<keyword evidence="13" id="KW-1185">Reference proteome</keyword>
<dbReference type="GO" id="GO:0000156">
    <property type="term" value="F:phosphorelay response regulator activity"/>
    <property type="evidence" value="ECO:0007669"/>
    <property type="project" value="TreeGrafter"/>
</dbReference>
<dbReference type="InterPro" id="IPR001789">
    <property type="entry name" value="Sig_transdc_resp-reg_receiver"/>
</dbReference>
<evidence type="ECO:0000256" key="3">
    <source>
        <dbReference type="ARBA" id="ARBA00023012"/>
    </source>
</evidence>
<comment type="caution">
    <text evidence="12">The sequence shown here is derived from an EMBL/GenBank/DDBJ whole genome shotgun (WGS) entry which is preliminary data.</text>
</comment>
<dbReference type="GO" id="GO:0000976">
    <property type="term" value="F:transcription cis-regulatory region binding"/>
    <property type="evidence" value="ECO:0007669"/>
    <property type="project" value="TreeGrafter"/>
</dbReference>
<name>A0A136WCB8_9FIRM</name>
<evidence type="ECO:0000256" key="1">
    <source>
        <dbReference type="ARBA" id="ARBA00018672"/>
    </source>
</evidence>
<dbReference type="RefSeq" id="WP_066089726.1">
    <property type="nucleotide sequence ID" value="NZ_LRVM01000010.1"/>
</dbReference>
<dbReference type="PANTHER" id="PTHR48111:SF1">
    <property type="entry name" value="TWO-COMPONENT RESPONSE REGULATOR ORR33"/>
    <property type="match status" value="1"/>
</dbReference>
<dbReference type="PROSITE" id="PS50110">
    <property type="entry name" value="RESPONSE_REGULATORY"/>
    <property type="match status" value="1"/>
</dbReference>
<dbReference type="SUPFAM" id="SSF52172">
    <property type="entry name" value="CheY-like"/>
    <property type="match status" value="1"/>
</dbReference>
<dbReference type="GO" id="GO:0032993">
    <property type="term" value="C:protein-DNA complex"/>
    <property type="evidence" value="ECO:0007669"/>
    <property type="project" value="TreeGrafter"/>
</dbReference>
<dbReference type="PANTHER" id="PTHR48111">
    <property type="entry name" value="REGULATOR OF RPOS"/>
    <property type="match status" value="1"/>
</dbReference>
<evidence type="ECO:0000256" key="8">
    <source>
        <dbReference type="PROSITE-ProRule" id="PRU00169"/>
    </source>
</evidence>
<evidence type="ECO:0000259" key="10">
    <source>
        <dbReference type="PROSITE" id="PS50110"/>
    </source>
</evidence>
<evidence type="ECO:0000256" key="2">
    <source>
        <dbReference type="ARBA" id="ARBA00022553"/>
    </source>
</evidence>
<keyword evidence="4" id="KW-0805">Transcription regulation</keyword>
<evidence type="ECO:0000256" key="9">
    <source>
        <dbReference type="PROSITE-ProRule" id="PRU01091"/>
    </source>
</evidence>
<dbReference type="Pfam" id="PF00072">
    <property type="entry name" value="Response_reg"/>
    <property type="match status" value="1"/>
</dbReference>
<dbReference type="EMBL" id="LRVM01000010">
    <property type="protein sequence ID" value="KXL52148.1"/>
    <property type="molecule type" value="Genomic_DNA"/>
</dbReference>
<keyword evidence="5 9" id="KW-0238">DNA-binding</keyword>
<feature type="modified residue" description="4-aspartylphosphate" evidence="8">
    <location>
        <position position="54"/>
    </location>
</feature>
<organism evidence="12 13">
    <name type="scientific">Anaerotignum neopropionicum</name>
    <dbReference type="NCBI Taxonomy" id="36847"/>
    <lineage>
        <taxon>Bacteria</taxon>
        <taxon>Bacillati</taxon>
        <taxon>Bacillota</taxon>
        <taxon>Clostridia</taxon>
        <taxon>Lachnospirales</taxon>
        <taxon>Anaerotignaceae</taxon>
        <taxon>Anaerotignum</taxon>
    </lineage>
</organism>
<accession>A0A136WCB8</accession>
<dbReference type="GO" id="GO:0005829">
    <property type="term" value="C:cytosol"/>
    <property type="evidence" value="ECO:0007669"/>
    <property type="project" value="TreeGrafter"/>
</dbReference>
<feature type="domain" description="OmpR/PhoB-type" evidence="11">
    <location>
        <begin position="126"/>
        <end position="225"/>
    </location>
</feature>
<evidence type="ECO:0000313" key="12">
    <source>
        <dbReference type="EMBL" id="KXL52148.1"/>
    </source>
</evidence>
<dbReference type="SMART" id="SM00862">
    <property type="entry name" value="Trans_reg_C"/>
    <property type="match status" value="1"/>
</dbReference>
<dbReference type="SMART" id="SM00448">
    <property type="entry name" value="REC"/>
    <property type="match status" value="1"/>
</dbReference>
<keyword evidence="6" id="KW-0804">Transcription</keyword>
<dbReference type="STRING" id="36847.CLNEO_24970"/>
<dbReference type="OrthoDB" id="9790442at2"/>
<evidence type="ECO:0000256" key="6">
    <source>
        <dbReference type="ARBA" id="ARBA00023163"/>
    </source>
</evidence>
<comment type="function">
    <text evidence="7">May play the central regulatory role in sporulation. It may be an element of the effector pathway responsible for the activation of sporulation genes in response to nutritional stress. Spo0A may act in concert with spo0H (a sigma factor) to control the expression of some genes that are critical to the sporulation process.</text>
</comment>
<dbReference type="AlphaFoldDB" id="A0A136WCB8"/>
<dbReference type="CDD" id="cd17574">
    <property type="entry name" value="REC_OmpR"/>
    <property type="match status" value="1"/>
</dbReference>
<keyword evidence="2 8" id="KW-0597">Phosphoprotein</keyword>
<dbReference type="InterPro" id="IPR011006">
    <property type="entry name" value="CheY-like_superfamily"/>
</dbReference>
<dbReference type="CDD" id="cd00383">
    <property type="entry name" value="trans_reg_C"/>
    <property type="match status" value="1"/>
</dbReference>
<dbReference type="Pfam" id="PF00486">
    <property type="entry name" value="Trans_reg_C"/>
    <property type="match status" value="1"/>
</dbReference>
<proteinExistence type="predicted"/>
<evidence type="ECO:0000313" key="13">
    <source>
        <dbReference type="Proteomes" id="UP000070539"/>
    </source>
</evidence>
<sequence length="228" mass="25557">MKKIKLLMIEDEADVLEINREYFEGKGYEAICAATLSKARFLLEEHAPDLILLDVMMPDGSGFDFCAELRQKTNAPIIFLTCRDENESVVKGLLQGGDDYVTKPYDLNILSARVAAQLRRAGIMTAGKIELSPLIVDFLSGEATLDGKHIPLTQKELQLLGCFALFAGRRLTFEEIYRRAWGEMSPGASGTIKTHVANLRKKLKLDDGGWFELVSSGRNEYIFSKVRY</sequence>
<dbReference type="GO" id="GO:0006355">
    <property type="term" value="P:regulation of DNA-templated transcription"/>
    <property type="evidence" value="ECO:0007669"/>
    <property type="project" value="InterPro"/>
</dbReference>
<dbReference type="PATRIC" id="fig|36847.3.peg.2921"/>
<dbReference type="Gene3D" id="3.40.50.2300">
    <property type="match status" value="1"/>
</dbReference>